<organism evidence="8">
    <name type="scientific">marine sediment metagenome</name>
    <dbReference type="NCBI Taxonomy" id="412755"/>
    <lineage>
        <taxon>unclassified sequences</taxon>
        <taxon>metagenomes</taxon>
        <taxon>ecological metagenomes</taxon>
    </lineage>
</organism>
<evidence type="ECO:0000256" key="6">
    <source>
        <dbReference type="ARBA" id="ARBA00023002"/>
    </source>
</evidence>
<comment type="pathway">
    <text evidence="2">Pyrimidine metabolism; UMP biosynthesis via de novo pathway.</text>
</comment>
<evidence type="ECO:0000256" key="5">
    <source>
        <dbReference type="ARBA" id="ARBA00022975"/>
    </source>
</evidence>
<dbReference type="PIRSF" id="PIRSF000164">
    <property type="entry name" value="DHO_oxidase"/>
    <property type="match status" value="1"/>
</dbReference>
<keyword evidence="6" id="KW-0560">Oxidoreductase</keyword>
<dbReference type="AlphaFoldDB" id="A0A0F9FSA9"/>
<dbReference type="PANTHER" id="PTHR48109:SF3">
    <property type="entry name" value="SLL0744 PROTEIN"/>
    <property type="match status" value="1"/>
</dbReference>
<dbReference type="Gene3D" id="3.20.20.70">
    <property type="entry name" value="Aldolase class I"/>
    <property type="match status" value="1"/>
</dbReference>
<feature type="domain" description="Dihydroorotate dehydrogenase catalytic" evidence="7">
    <location>
        <begin position="23"/>
        <end position="285"/>
    </location>
</feature>
<dbReference type="NCBIfam" id="NF005741">
    <property type="entry name" value="PRK07565.1"/>
    <property type="match status" value="1"/>
</dbReference>
<evidence type="ECO:0000313" key="8">
    <source>
        <dbReference type="EMBL" id="KKL81216.1"/>
    </source>
</evidence>
<keyword evidence="4" id="KW-0288">FMN</keyword>
<evidence type="ECO:0000256" key="1">
    <source>
        <dbReference type="ARBA" id="ARBA00001917"/>
    </source>
</evidence>
<dbReference type="InterPro" id="IPR013785">
    <property type="entry name" value="Aldolase_TIM"/>
</dbReference>
<evidence type="ECO:0000256" key="3">
    <source>
        <dbReference type="ARBA" id="ARBA00022630"/>
    </source>
</evidence>
<dbReference type="GO" id="GO:0004152">
    <property type="term" value="F:dihydroorotate dehydrogenase activity"/>
    <property type="evidence" value="ECO:0007669"/>
    <property type="project" value="InterPro"/>
</dbReference>
<dbReference type="UniPathway" id="UPA00070"/>
<dbReference type="GO" id="GO:0044205">
    <property type="term" value="P:'de novo' UMP biosynthetic process"/>
    <property type="evidence" value="ECO:0007669"/>
    <property type="project" value="UniProtKB-UniPathway"/>
</dbReference>
<dbReference type="InterPro" id="IPR005720">
    <property type="entry name" value="Dihydroorotate_DH_cat"/>
</dbReference>
<dbReference type="GO" id="GO:0006207">
    <property type="term" value="P:'de novo' pyrimidine nucleobase biosynthetic process"/>
    <property type="evidence" value="ECO:0007669"/>
    <property type="project" value="TreeGrafter"/>
</dbReference>
<dbReference type="Pfam" id="PF01180">
    <property type="entry name" value="DHO_dh"/>
    <property type="match status" value="1"/>
</dbReference>
<comment type="cofactor">
    <cofactor evidence="1">
        <name>FMN</name>
        <dbReference type="ChEBI" id="CHEBI:58210"/>
    </cofactor>
</comment>
<comment type="caution">
    <text evidence="8">The sequence shown here is derived from an EMBL/GenBank/DDBJ whole genome shotgun (WGS) entry which is preliminary data.</text>
</comment>
<name>A0A0F9FSA9_9ZZZZ</name>
<evidence type="ECO:0000259" key="7">
    <source>
        <dbReference type="Pfam" id="PF01180"/>
    </source>
</evidence>
<keyword evidence="3" id="KW-0285">Flavoprotein</keyword>
<sequence length="285" mass="31743">MKNYQSGAKPRSGTYKENKMADLSTKYMGLKLANPLMVASCSLSKKLEGIIRIADSGAGAIVLKSLFEEQIQKEMVEDIEKHIVPSWHSEAYDYVEKMGMELGPREYLGLIEEAKKAVSIPVIASLNCVSTRWWKDYAKQIETAGADGLELNIAYMANDMNKSGSDVEKLYFRVLERVKDTINIPVAVKLGPYFTNISQFTSQLCRHGASALVFFNRFYQFDIDLEQMKLSAAGPFSSESEMRLPLKWIAQLYGKLECDLAASTGIHSAESVVKQILAGAQTVQL</sequence>
<keyword evidence="5" id="KW-0665">Pyrimidine biosynthesis</keyword>
<reference evidence="8" key="1">
    <citation type="journal article" date="2015" name="Nature">
        <title>Complex archaea that bridge the gap between prokaryotes and eukaryotes.</title>
        <authorList>
            <person name="Spang A."/>
            <person name="Saw J.H."/>
            <person name="Jorgensen S.L."/>
            <person name="Zaremba-Niedzwiedzka K."/>
            <person name="Martijn J."/>
            <person name="Lind A.E."/>
            <person name="van Eijk R."/>
            <person name="Schleper C."/>
            <person name="Guy L."/>
            <person name="Ettema T.J."/>
        </authorList>
    </citation>
    <scope>NUCLEOTIDE SEQUENCE</scope>
</reference>
<dbReference type="EMBL" id="LAZR01022630">
    <property type="protein sequence ID" value="KKL81216.1"/>
    <property type="molecule type" value="Genomic_DNA"/>
</dbReference>
<protein>
    <recommendedName>
        <fullName evidence="7">Dihydroorotate dehydrogenase catalytic domain-containing protein</fullName>
    </recommendedName>
</protein>
<evidence type="ECO:0000256" key="4">
    <source>
        <dbReference type="ARBA" id="ARBA00022643"/>
    </source>
</evidence>
<dbReference type="InterPro" id="IPR050074">
    <property type="entry name" value="DHO_dehydrogenase"/>
</dbReference>
<evidence type="ECO:0000256" key="2">
    <source>
        <dbReference type="ARBA" id="ARBA00004725"/>
    </source>
</evidence>
<dbReference type="GO" id="GO:0005737">
    <property type="term" value="C:cytoplasm"/>
    <property type="evidence" value="ECO:0007669"/>
    <property type="project" value="InterPro"/>
</dbReference>
<accession>A0A0F9FSA9</accession>
<proteinExistence type="predicted"/>
<feature type="non-terminal residue" evidence="8">
    <location>
        <position position="285"/>
    </location>
</feature>
<dbReference type="SUPFAM" id="SSF51395">
    <property type="entry name" value="FMN-linked oxidoreductases"/>
    <property type="match status" value="1"/>
</dbReference>
<dbReference type="InterPro" id="IPR012135">
    <property type="entry name" value="Dihydroorotate_DH_1_2"/>
</dbReference>
<gene>
    <name evidence="8" type="ORF">LCGC14_1997000</name>
</gene>
<dbReference type="PANTHER" id="PTHR48109">
    <property type="entry name" value="DIHYDROOROTATE DEHYDROGENASE (QUINONE), MITOCHONDRIAL-RELATED"/>
    <property type="match status" value="1"/>
</dbReference>